<dbReference type="STRING" id="109895.A0A507DS54"/>
<evidence type="ECO:0000256" key="1">
    <source>
        <dbReference type="ARBA" id="ARBA00022490"/>
    </source>
</evidence>
<dbReference type="InterPro" id="IPR022968">
    <property type="entry name" value="Tsr3-like"/>
</dbReference>
<keyword evidence="1" id="KW-0963">Cytoplasm</keyword>
<gene>
    <name evidence="7" type="ORF">PhCBS80983_g06227</name>
</gene>
<accession>A0A507DS54</accession>
<dbReference type="InterPro" id="IPR007177">
    <property type="entry name" value="Tsr3_C"/>
</dbReference>
<dbReference type="GO" id="GO:0106388">
    <property type="term" value="F:rRNA small subunit aminocarboxypropyltransferase activity"/>
    <property type="evidence" value="ECO:0007669"/>
    <property type="project" value="InterPro"/>
</dbReference>
<feature type="domain" description="16S/18S rRNA aminocarboxypropyltransferase Tsr3 C-terminal" evidence="6">
    <location>
        <begin position="2"/>
        <end position="65"/>
    </location>
</feature>
<evidence type="ECO:0000313" key="7">
    <source>
        <dbReference type="EMBL" id="TPX53700.1"/>
    </source>
</evidence>
<evidence type="ECO:0000256" key="5">
    <source>
        <dbReference type="ARBA" id="ARBA00022691"/>
    </source>
</evidence>
<keyword evidence="2" id="KW-0690">Ribosome biogenesis</keyword>
<dbReference type="GO" id="GO:0030490">
    <property type="term" value="P:maturation of SSU-rRNA"/>
    <property type="evidence" value="ECO:0007669"/>
    <property type="project" value="TreeGrafter"/>
</dbReference>
<sequence>MLVSPANRAIVEVSGVCVVDCSWMRIEEVPFEKIRSLHEQLLPYLVTANPVNYGKLFKLNCVEALRV</sequence>
<dbReference type="Pfam" id="PF04034">
    <property type="entry name" value="Ribo_biogen_C"/>
    <property type="match status" value="1"/>
</dbReference>
<keyword evidence="5" id="KW-0949">S-adenosyl-L-methionine</keyword>
<evidence type="ECO:0000256" key="2">
    <source>
        <dbReference type="ARBA" id="ARBA00022517"/>
    </source>
</evidence>
<evidence type="ECO:0000256" key="3">
    <source>
        <dbReference type="ARBA" id="ARBA00022552"/>
    </source>
</evidence>
<keyword evidence="3" id="KW-0698">rRNA processing</keyword>
<evidence type="ECO:0000259" key="6">
    <source>
        <dbReference type="Pfam" id="PF04034"/>
    </source>
</evidence>
<dbReference type="EMBL" id="QEAQ01000206">
    <property type="protein sequence ID" value="TPX53700.1"/>
    <property type="molecule type" value="Genomic_DNA"/>
</dbReference>
<dbReference type="PANTHER" id="PTHR20426:SF0">
    <property type="entry name" value="18S RRNA AMINOCARBOXYPROPYLTRANSFERASE"/>
    <property type="match status" value="1"/>
</dbReference>
<dbReference type="AlphaFoldDB" id="A0A507DS54"/>
<evidence type="ECO:0000256" key="4">
    <source>
        <dbReference type="ARBA" id="ARBA00022679"/>
    </source>
</evidence>
<comment type="caution">
    <text evidence="7">The sequence shown here is derived from an EMBL/GenBank/DDBJ whole genome shotgun (WGS) entry which is preliminary data.</text>
</comment>
<evidence type="ECO:0000313" key="8">
    <source>
        <dbReference type="Proteomes" id="UP000318582"/>
    </source>
</evidence>
<reference evidence="7 8" key="1">
    <citation type="journal article" date="2019" name="Sci. Rep.">
        <title>Comparative genomics of chytrid fungi reveal insights into the obligate biotrophic and pathogenic lifestyle of Synchytrium endobioticum.</title>
        <authorList>
            <person name="van de Vossenberg B.T.L.H."/>
            <person name="Warris S."/>
            <person name="Nguyen H.D.T."/>
            <person name="van Gent-Pelzer M.P.E."/>
            <person name="Joly D.L."/>
            <person name="van de Geest H.C."/>
            <person name="Bonants P.J.M."/>
            <person name="Smith D.S."/>
            <person name="Levesque C.A."/>
            <person name="van der Lee T.A.J."/>
        </authorList>
    </citation>
    <scope>NUCLEOTIDE SEQUENCE [LARGE SCALE GENOMIC DNA]</scope>
    <source>
        <strain evidence="7 8">CBS 809.83</strain>
    </source>
</reference>
<proteinExistence type="predicted"/>
<keyword evidence="4" id="KW-0808">Transferase</keyword>
<dbReference type="PANTHER" id="PTHR20426">
    <property type="entry name" value="RIBOSOME BIOGENESIS PROTEIN TSR3 HOMOLOG"/>
    <property type="match status" value="1"/>
</dbReference>
<name>A0A507DS54_9FUNG</name>
<organism evidence="7 8">
    <name type="scientific">Powellomyces hirtus</name>
    <dbReference type="NCBI Taxonomy" id="109895"/>
    <lineage>
        <taxon>Eukaryota</taxon>
        <taxon>Fungi</taxon>
        <taxon>Fungi incertae sedis</taxon>
        <taxon>Chytridiomycota</taxon>
        <taxon>Chytridiomycota incertae sedis</taxon>
        <taxon>Chytridiomycetes</taxon>
        <taxon>Spizellomycetales</taxon>
        <taxon>Powellomycetaceae</taxon>
        <taxon>Powellomyces</taxon>
    </lineage>
</organism>
<keyword evidence="8" id="KW-1185">Reference proteome</keyword>
<protein>
    <recommendedName>
        <fullName evidence="6">16S/18S rRNA aminocarboxypropyltransferase Tsr3 C-terminal domain-containing protein</fullName>
    </recommendedName>
</protein>
<dbReference type="Proteomes" id="UP000318582">
    <property type="component" value="Unassembled WGS sequence"/>
</dbReference>